<dbReference type="GO" id="GO:0098632">
    <property type="term" value="F:cell-cell adhesion mediator activity"/>
    <property type="evidence" value="ECO:0007669"/>
    <property type="project" value="TreeGrafter"/>
</dbReference>
<dbReference type="EMBL" id="KK824640">
    <property type="protein sequence ID" value="KFP72040.1"/>
    <property type="molecule type" value="Genomic_DNA"/>
</dbReference>
<evidence type="ECO:0000313" key="5">
    <source>
        <dbReference type="Proteomes" id="UP000053537"/>
    </source>
</evidence>
<sequence length="215" mass="24492">ERNIILVNATGIELSCKLDRDSLLKNPQVTWKRGNVTLSHIRKTENTWTIQMNITDSSKMGSYCCILKGEKEEMSAVFHLQVVKIEGKAKPIISYKGDTVVMSCKSVDYTPMSWTWYMINGSEQIAINDSLKADKYVISRLSPNVTHLRIHKVTKEDDGLYWCEAAFELGTSRGRQELRVLSYLVPLKPFLAIVAEVVIVVTLVFFYEIHSKKKS</sequence>
<keyword evidence="2" id="KW-1133">Transmembrane helix</keyword>
<gene>
    <name evidence="4" type="ORF">N310_07794</name>
</gene>
<dbReference type="GO" id="GO:0070593">
    <property type="term" value="P:dendrite self-avoidance"/>
    <property type="evidence" value="ECO:0007669"/>
    <property type="project" value="TreeGrafter"/>
</dbReference>
<dbReference type="SUPFAM" id="SSF48726">
    <property type="entry name" value="Immunoglobulin"/>
    <property type="match status" value="2"/>
</dbReference>
<evidence type="ECO:0000256" key="2">
    <source>
        <dbReference type="SAM" id="Phobius"/>
    </source>
</evidence>
<dbReference type="GO" id="GO:0007411">
    <property type="term" value="P:axon guidance"/>
    <property type="evidence" value="ECO:0007669"/>
    <property type="project" value="TreeGrafter"/>
</dbReference>
<dbReference type="AlphaFoldDB" id="A0A091MDQ7"/>
<dbReference type="GO" id="GO:0007156">
    <property type="term" value="P:homophilic cell adhesion via plasma membrane adhesion molecules"/>
    <property type="evidence" value="ECO:0007669"/>
    <property type="project" value="TreeGrafter"/>
</dbReference>
<dbReference type="GO" id="GO:0005886">
    <property type="term" value="C:plasma membrane"/>
    <property type="evidence" value="ECO:0007669"/>
    <property type="project" value="TreeGrafter"/>
</dbReference>
<reference evidence="4 5" key="1">
    <citation type="submission" date="2014-04" db="EMBL/GenBank/DDBJ databases">
        <title>Genome evolution of avian class.</title>
        <authorList>
            <person name="Zhang G."/>
            <person name="Li C."/>
        </authorList>
    </citation>
    <scope>NUCLEOTIDE SEQUENCE [LARGE SCALE GENOMIC DNA]</scope>
    <source>
        <strain evidence="4">BGI_N310</strain>
    </source>
</reference>
<dbReference type="SMART" id="SM00409">
    <property type="entry name" value="IG"/>
    <property type="match status" value="2"/>
</dbReference>
<keyword evidence="5" id="KW-1185">Reference proteome</keyword>
<dbReference type="InterPro" id="IPR036179">
    <property type="entry name" value="Ig-like_dom_sf"/>
</dbReference>
<keyword evidence="2" id="KW-0472">Membrane</keyword>
<feature type="domain" description="Ig-like" evidence="3">
    <location>
        <begin position="1"/>
        <end position="75"/>
    </location>
</feature>
<dbReference type="PROSITE" id="PS50835">
    <property type="entry name" value="IG_LIKE"/>
    <property type="match status" value="2"/>
</dbReference>
<name>A0A091MDQ7_9PASS</name>
<dbReference type="GO" id="GO:0030424">
    <property type="term" value="C:axon"/>
    <property type="evidence" value="ECO:0007669"/>
    <property type="project" value="TreeGrafter"/>
</dbReference>
<dbReference type="PANTHER" id="PTHR10075:SF4">
    <property type="entry name" value="EMBIGIN"/>
    <property type="match status" value="1"/>
</dbReference>
<feature type="non-terminal residue" evidence="4">
    <location>
        <position position="1"/>
    </location>
</feature>
<evidence type="ECO:0000256" key="1">
    <source>
        <dbReference type="ARBA" id="ARBA00023319"/>
    </source>
</evidence>
<accession>A0A091MDQ7</accession>
<dbReference type="Gene3D" id="2.60.40.10">
    <property type="entry name" value="Immunoglobulins"/>
    <property type="match status" value="2"/>
</dbReference>
<dbReference type="InterPro" id="IPR007110">
    <property type="entry name" value="Ig-like_dom"/>
</dbReference>
<keyword evidence="2" id="KW-0812">Transmembrane</keyword>
<organism evidence="4 5">
    <name type="scientific">Acanthisitta chloris</name>
    <name type="common">rifleman</name>
    <dbReference type="NCBI Taxonomy" id="57068"/>
    <lineage>
        <taxon>Eukaryota</taxon>
        <taxon>Metazoa</taxon>
        <taxon>Chordata</taxon>
        <taxon>Craniata</taxon>
        <taxon>Vertebrata</taxon>
        <taxon>Euteleostomi</taxon>
        <taxon>Archelosauria</taxon>
        <taxon>Archosauria</taxon>
        <taxon>Dinosauria</taxon>
        <taxon>Saurischia</taxon>
        <taxon>Theropoda</taxon>
        <taxon>Coelurosauria</taxon>
        <taxon>Aves</taxon>
        <taxon>Neognathae</taxon>
        <taxon>Neoaves</taxon>
        <taxon>Telluraves</taxon>
        <taxon>Australaves</taxon>
        <taxon>Passeriformes</taxon>
        <taxon>Acanthisittidae</taxon>
        <taxon>Acanthisitta</taxon>
    </lineage>
</organism>
<dbReference type="Proteomes" id="UP000053537">
    <property type="component" value="Unassembled WGS sequence"/>
</dbReference>
<dbReference type="Pfam" id="PF13927">
    <property type="entry name" value="Ig_3"/>
    <property type="match status" value="1"/>
</dbReference>
<keyword evidence="1" id="KW-0393">Immunoglobulin domain</keyword>
<dbReference type="InterPro" id="IPR003599">
    <property type="entry name" value="Ig_sub"/>
</dbReference>
<dbReference type="InterPro" id="IPR013783">
    <property type="entry name" value="Ig-like_fold"/>
</dbReference>
<feature type="transmembrane region" description="Helical" evidence="2">
    <location>
        <begin position="190"/>
        <end position="209"/>
    </location>
</feature>
<feature type="domain" description="Ig-like" evidence="3">
    <location>
        <begin position="96"/>
        <end position="182"/>
    </location>
</feature>
<proteinExistence type="predicted"/>
<dbReference type="CDD" id="cd00096">
    <property type="entry name" value="Ig"/>
    <property type="match status" value="1"/>
</dbReference>
<evidence type="ECO:0000259" key="3">
    <source>
        <dbReference type="PROSITE" id="PS50835"/>
    </source>
</evidence>
<evidence type="ECO:0000313" key="4">
    <source>
        <dbReference type="EMBL" id="KFP72040.1"/>
    </source>
</evidence>
<dbReference type="PANTHER" id="PTHR10075">
    <property type="entry name" value="BASIGIN RELATED"/>
    <property type="match status" value="1"/>
</dbReference>
<protein>
    <submittedName>
        <fullName evidence="4">Embigin</fullName>
    </submittedName>
</protein>
<feature type="non-terminal residue" evidence="4">
    <location>
        <position position="215"/>
    </location>
</feature>